<dbReference type="AlphaFoldDB" id="A0AAD7ABD6"/>
<evidence type="ECO:0000313" key="1">
    <source>
        <dbReference type="EMBL" id="KAJ7354242.1"/>
    </source>
</evidence>
<evidence type="ECO:0000313" key="2">
    <source>
        <dbReference type="Proteomes" id="UP001218218"/>
    </source>
</evidence>
<organism evidence="1 2">
    <name type="scientific">Mycena albidolilacea</name>
    <dbReference type="NCBI Taxonomy" id="1033008"/>
    <lineage>
        <taxon>Eukaryota</taxon>
        <taxon>Fungi</taxon>
        <taxon>Dikarya</taxon>
        <taxon>Basidiomycota</taxon>
        <taxon>Agaricomycotina</taxon>
        <taxon>Agaricomycetes</taxon>
        <taxon>Agaricomycetidae</taxon>
        <taxon>Agaricales</taxon>
        <taxon>Marasmiineae</taxon>
        <taxon>Mycenaceae</taxon>
        <taxon>Mycena</taxon>
    </lineage>
</organism>
<comment type="caution">
    <text evidence="1">The sequence shown here is derived from an EMBL/GenBank/DDBJ whole genome shotgun (WGS) entry which is preliminary data.</text>
</comment>
<evidence type="ECO:0008006" key="3">
    <source>
        <dbReference type="Google" id="ProtNLM"/>
    </source>
</evidence>
<dbReference type="Proteomes" id="UP001218218">
    <property type="component" value="Unassembled WGS sequence"/>
</dbReference>
<protein>
    <recommendedName>
        <fullName evidence="3">F-box domain-containing protein</fullName>
    </recommendedName>
</protein>
<keyword evidence="2" id="KW-1185">Reference proteome</keyword>
<reference evidence="1" key="1">
    <citation type="submission" date="2023-03" db="EMBL/GenBank/DDBJ databases">
        <title>Massive genome expansion in bonnet fungi (Mycena s.s.) driven by repeated elements and novel gene families across ecological guilds.</title>
        <authorList>
            <consortium name="Lawrence Berkeley National Laboratory"/>
            <person name="Harder C.B."/>
            <person name="Miyauchi S."/>
            <person name="Viragh M."/>
            <person name="Kuo A."/>
            <person name="Thoen E."/>
            <person name="Andreopoulos B."/>
            <person name="Lu D."/>
            <person name="Skrede I."/>
            <person name="Drula E."/>
            <person name="Henrissat B."/>
            <person name="Morin E."/>
            <person name="Kohler A."/>
            <person name="Barry K."/>
            <person name="LaButti K."/>
            <person name="Morin E."/>
            <person name="Salamov A."/>
            <person name="Lipzen A."/>
            <person name="Mereny Z."/>
            <person name="Hegedus B."/>
            <person name="Baldrian P."/>
            <person name="Stursova M."/>
            <person name="Weitz H."/>
            <person name="Taylor A."/>
            <person name="Grigoriev I.V."/>
            <person name="Nagy L.G."/>
            <person name="Martin F."/>
            <person name="Kauserud H."/>
        </authorList>
    </citation>
    <scope>NUCLEOTIDE SEQUENCE</scope>
    <source>
        <strain evidence="1">CBHHK002</strain>
    </source>
</reference>
<name>A0AAD7ABD6_9AGAR</name>
<dbReference type="EMBL" id="JARIHO010000010">
    <property type="protein sequence ID" value="KAJ7354242.1"/>
    <property type="molecule type" value="Genomic_DNA"/>
</dbReference>
<sequence length="179" mass="20107">MSNGETDPPMESPFCEHLNTNQVPTDGEIERIRAHLTPHEEELANRVNTYIAAHRALIPHPRRLPQNLVEEIFLGCLPTHRNAAMSAAEAPLLLGRICSAWRSVACQEFGLPLTSPCLWALVFPVKPIWLPLSIGWSSPHHFPWHFQYWAAGQTSLTSTVYSMPSFDLPPAVARFVFFA</sequence>
<accession>A0AAD7ABD6</accession>
<gene>
    <name evidence="1" type="ORF">DFH08DRAFT_773456</name>
</gene>
<proteinExistence type="predicted"/>